<proteinExistence type="predicted"/>
<name>A0A4Y2PEN6_ARAVE</name>
<protein>
    <submittedName>
        <fullName evidence="1">Uncharacterized protein</fullName>
    </submittedName>
</protein>
<evidence type="ECO:0000313" key="1">
    <source>
        <dbReference type="EMBL" id="GBN49562.1"/>
    </source>
</evidence>
<comment type="caution">
    <text evidence="1">The sequence shown here is derived from an EMBL/GenBank/DDBJ whole genome shotgun (WGS) entry which is preliminary data.</text>
</comment>
<dbReference type="Proteomes" id="UP000499080">
    <property type="component" value="Unassembled WGS sequence"/>
</dbReference>
<sequence length="50" mass="5900">KKNPSTKDPDGKRFIDMDKLPHLLRNIDSVLVNLHSKTLRLSRLFWVLNE</sequence>
<keyword evidence="2" id="KW-1185">Reference proteome</keyword>
<evidence type="ECO:0000313" key="2">
    <source>
        <dbReference type="Proteomes" id="UP000499080"/>
    </source>
</evidence>
<feature type="non-terminal residue" evidence="1">
    <location>
        <position position="1"/>
    </location>
</feature>
<gene>
    <name evidence="1" type="ORF">AVEN_82498_1</name>
</gene>
<accession>A0A4Y2PEN6</accession>
<reference evidence="1 2" key="1">
    <citation type="journal article" date="2019" name="Sci. Rep.">
        <title>Orb-weaving spider Araneus ventricosus genome elucidates the spidroin gene catalogue.</title>
        <authorList>
            <person name="Kono N."/>
            <person name="Nakamura H."/>
            <person name="Ohtoshi R."/>
            <person name="Moran D.A.P."/>
            <person name="Shinohara A."/>
            <person name="Yoshida Y."/>
            <person name="Fujiwara M."/>
            <person name="Mori M."/>
            <person name="Tomita M."/>
            <person name="Arakawa K."/>
        </authorList>
    </citation>
    <scope>NUCLEOTIDE SEQUENCE [LARGE SCALE GENOMIC DNA]</scope>
</reference>
<dbReference type="AlphaFoldDB" id="A0A4Y2PEN6"/>
<organism evidence="1 2">
    <name type="scientific">Araneus ventricosus</name>
    <name type="common">Orbweaver spider</name>
    <name type="synonym">Epeira ventricosa</name>
    <dbReference type="NCBI Taxonomy" id="182803"/>
    <lineage>
        <taxon>Eukaryota</taxon>
        <taxon>Metazoa</taxon>
        <taxon>Ecdysozoa</taxon>
        <taxon>Arthropoda</taxon>
        <taxon>Chelicerata</taxon>
        <taxon>Arachnida</taxon>
        <taxon>Araneae</taxon>
        <taxon>Araneomorphae</taxon>
        <taxon>Entelegynae</taxon>
        <taxon>Araneoidea</taxon>
        <taxon>Araneidae</taxon>
        <taxon>Araneus</taxon>
    </lineage>
</organism>
<dbReference type="EMBL" id="BGPR01132667">
    <property type="protein sequence ID" value="GBN49562.1"/>
    <property type="molecule type" value="Genomic_DNA"/>
</dbReference>